<evidence type="ECO:0000313" key="2">
    <source>
        <dbReference type="EMBL" id="WNZ46051.1"/>
    </source>
</evidence>
<evidence type="ECO:0000259" key="1">
    <source>
        <dbReference type="Pfam" id="PF20797"/>
    </source>
</evidence>
<dbReference type="EMBL" id="CP130144">
    <property type="protein sequence ID" value="WNZ46051.1"/>
    <property type="molecule type" value="Genomic_DNA"/>
</dbReference>
<gene>
    <name evidence="2" type="ORF">Q2T42_30135</name>
</gene>
<reference evidence="2" key="2">
    <citation type="submission" date="2023-07" db="EMBL/GenBank/DDBJ databases">
        <authorList>
            <person name="Bai X.-H."/>
            <person name="Wang H.-H."/>
            <person name="Wang J."/>
            <person name="Ma M.-Y."/>
            <person name="Hu H.-H."/>
            <person name="Song Z.-L."/>
            <person name="Ma H.-G."/>
            <person name="Fan Y."/>
            <person name="Du C.-Y."/>
            <person name="Xu J.-C."/>
        </authorList>
    </citation>
    <scope>NUCLEOTIDE SEQUENCE</scope>
    <source>
        <strain evidence="2">CZ1</strain>
    </source>
</reference>
<protein>
    <recommendedName>
        <fullName evidence="1">HepT-like domain-containing protein</fullName>
    </recommendedName>
</protein>
<name>A0AA96WU47_LEPBY</name>
<reference evidence="2" key="1">
    <citation type="journal article" date="2023" name="Plants (Basel)">
        <title>Genomic Analysis of Leptolyngbya boryana CZ1 Reveals Efficient Carbon Fixation Modules.</title>
        <authorList>
            <person name="Bai X."/>
            <person name="Wang H."/>
            <person name="Cheng W."/>
            <person name="Wang J."/>
            <person name="Ma M."/>
            <person name="Hu H."/>
            <person name="Song Z."/>
            <person name="Ma H."/>
            <person name="Fan Y."/>
            <person name="Du C."/>
            <person name="Xu J."/>
        </authorList>
    </citation>
    <scope>NUCLEOTIDE SEQUENCE</scope>
    <source>
        <strain evidence="2">CZ1</strain>
    </source>
</reference>
<organism evidence="2">
    <name type="scientific">Leptolyngbya boryana CZ1</name>
    <dbReference type="NCBI Taxonomy" id="3060204"/>
    <lineage>
        <taxon>Bacteria</taxon>
        <taxon>Bacillati</taxon>
        <taxon>Cyanobacteriota</taxon>
        <taxon>Cyanophyceae</taxon>
        <taxon>Leptolyngbyales</taxon>
        <taxon>Leptolyngbyaceae</taxon>
        <taxon>Leptolyngbya group</taxon>
        <taxon>Leptolyngbya</taxon>
    </lineage>
</organism>
<dbReference type="Pfam" id="PF20797">
    <property type="entry name" value="HepT-like_2"/>
    <property type="match status" value="1"/>
</dbReference>
<sequence length="158" mass="18257">MSEILLDLAARIDTELCEIEPVVARAQQSWQRFQQSGDDLYVDGAALNLHGFYNGIERLFELIAAIIDRSRPQGQNWHRTLLKQMTIEIEDVHPAVISEANSALLDEYRRFRHVVRHLYAQQFDPEQIQPLIEAVPDLFSQVRAELIAFAAFLRNQSR</sequence>
<feature type="domain" description="HepT-like" evidence="1">
    <location>
        <begin position="46"/>
        <end position="152"/>
    </location>
</feature>
<dbReference type="AlphaFoldDB" id="A0AA96WU47"/>
<accession>A0AA96WU47</accession>
<proteinExistence type="predicted"/>
<dbReference type="InterPro" id="IPR048769">
    <property type="entry name" value="HepT-like_dom"/>
</dbReference>
<dbReference type="RefSeq" id="WP_316427363.1">
    <property type="nucleotide sequence ID" value="NZ_CP130144.1"/>
</dbReference>